<dbReference type="Proteomes" id="UP000017090">
    <property type="component" value="Unassembled WGS sequence"/>
</dbReference>
<dbReference type="AlphaFoldDB" id="U7UM49"/>
<dbReference type="PATRIC" id="fig|1111454.3.peg.909"/>
<proteinExistence type="predicted"/>
<comment type="caution">
    <text evidence="1">The sequence shown here is derived from an EMBL/GenBank/DDBJ whole genome shotgun (WGS) entry which is preliminary data.</text>
</comment>
<protein>
    <submittedName>
        <fullName evidence="1">Uncharacterized protein</fullName>
    </submittedName>
</protein>
<evidence type="ECO:0000313" key="1">
    <source>
        <dbReference type="EMBL" id="ERT60405.1"/>
    </source>
</evidence>
<sequence>MSFSVNDTLAFSENNFLTVEKQDVLSIILKNYVLSIYIGFL</sequence>
<gene>
    <name evidence="1" type="ORF">HMPREF1250_0304</name>
</gene>
<name>U7UM49_9FIRM</name>
<organism evidence="1 2">
    <name type="scientific">Megasphaera vaginalis</name>
    <name type="common">ex Srinivasan et al. 2021</name>
    <dbReference type="NCBI Taxonomy" id="1111454"/>
    <lineage>
        <taxon>Bacteria</taxon>
        <taxon>Bacillati</taxon>
        <taxon>Bacillota</taxon>
        <taxon>Negativicutes</taxon>
        <taxon>Veillonellales</taxon>
        <taxon>Veillonellaceae</taxon>
        <taxon>Megasphaera</taxon>
    </lineage>
</organism>
<reference evidence="1 2" key="1">
    <citation type="submission" date="2013-09" db="EMBL/GenBank/DDBJ databases">
        <authorList>
            <person name="Durkin A.S."/>
            <person name="Haft D.R."/>
            <person name="McCorrison J."/>
            <person name="Torralba M."/>
            <person name="Gillis M."/>
            <person name="Haft D.H."/>
            <person name="Methe B."/>
            <person name="Sutton G."/>
            <person name="Nelson K.E."/>
        </authorList>
    </citation>
    <scope>NUCLEOTIDE SEQUENCE [LARGE SCALE GENOMIC DNA]</scope>
    <source>
        <strain evidence="1 2">BV3C16-1</strain>
    </source>
</reference>
<evidence type="ECO:0000313" key="2">
    <source>
        <dbReference type="Proteomes" id="UP000017090"/>
    </source>
</evidence>
<dbReference type="EMBL" id="AWXA01000024">
    <property type="protein sequence ID" value="ERT60405.1"/>
    <property type="molecule type" value="Genomic_DNA"/>
</dbReference>
<keyword evidence="2" id="KW-1185">Reference proteome</keyword>
<accession>U7UM49</accession>